<proteinExistence type="predicted"/>
<dbReference type="EMBL" id="UINC01017469">
    <property type="protein sequence ID" value="SVA72469.1"/>
    <property type="molecule type" value="Genomic_DNA"/>
</dbReference>
<gene>
    <name evidence="2" type="ORF">METZ01_LOCUS125323</name>
</gene>
<feature type="domain" description="VOC" evidence="1">
    <location>
        <begin position="1"/>
        <end position="118"/>
    </location>
</feature>
<organism evidence="2">
    <name type="scientific">marine metagenome</name>
    <dbReference type="NCBI Taxonomy" id="408172"/>
    <lineage>
        <taxon>unclassified sequences</taxon>
        <taxon>metagenomes</taxon>
        <taxon>ecological metagenomes</taxon>
    </lineage>
</organism>
<name>A0A381Y5X3_9ZZZZ</name>
<protein>
    <recommendedName>
        <fullName evidence="1">VOC domain-containing protein</fullName>
    </recommendedName>
</protein>
<dbReference type="InterPro" id="IPR037523">
    <property type="entry name" value="VOC_core"/>
</dbReference>
<dbReference type="InterPro" id="IPR029068">
    <property type="entry name" value="Glyas_Bleomycin-R_OHBP_Dase"/>
</dbReference>
<reference evidence="2" key="1">
    <citation type="submission" date="2018-05" db="EMBL/GenBank/DDBJ databases">
        <authorList>
            <person name="Lanie J.A."/>
            <person name="Ng W.-L."/>
            <person name="Kazmierczak K.M."/>
            <person name="Andrzejewski T.M."/>
            <person name="Davidsen T.M."/>
            <person name="Wayne K.J."/>
            <person name="Tettelin H."/>
            <person name="Glass J.I."/>
            <person name="Rusch D."/>
            <person name="Podicherti R."/>
            <person name="Tsui H.-C.T."/>
            <person name="Winkler M.E."/>
        </authorList>
    </citation>
    <scope>NUCLEOTIDE SEQUENCE</scope>
</reference>
<evidence type="ECO:0000313" key="2">
    <source>
        <dbReference type="EMBL" id="SVA72469.1"/>
    </source>
</evidence>
<dbReference type="SUPFAM" id="SSF54593">
    <property type="entry name" value="Glyoxalase/Bleomycin resistance protein/Dihydroxybiphenyl dioxygenase"/>
    <property type="match status" value="1"/>
</dbReference>
<dbReference type="AlphaFoldDB" id="A0A381Y5X3"/>
<evidence type="ECO:0000259" key="1">
    <source>
        <dbReference type="PROSITE" id="PS51819"/>
    </source>
</evidence>
<dbReference type="InterPro" id="IPR004360">
    <property type="entry name" value="Glyas_Fos-R_dOase_dom"/>
</dbReference>
<dbReference type="PROSITE" id="PS51819">
    <property type="entry name" value="VOC"/>
    <property type="match status" value="1"/>
</dbReference>
<dbReference type="Gene3D" id="3.10.180.10">
    <property type="entry name" value="2,3-Dihydroxybiphenyl 1,2-Dioxygenase, domain 1"/>
    <property type="match status" value="1"/>
</dbReference>
<accession>A0A381Y5X3</accession>
<sequence length="175" mass="20065">MGIHVQDLPRMEDFYTKVMGLVVTDRGKAFKFPIDLVFLSSRPNAHHQLVLATGRPKDADYSVINQMSFEVASLDELREMNRRVKEASVTDFIGINHGNAWSIYFRDPEGNRIEVYLDSPWHVPQPHGDDLDLDMSDEEVLRKTLDTIKDDPGFMPREEFEAELKRKMGPSDVTA</sequence>
<dbReference type="Pfam" id="PF00903">
    <property type="entry name" value="Glyoxalase"/>
    <property type="match status" value="1"/>
</dbReference>